<feature type="compositionally biased region" description="Polar residues" evidence="1">
    <location>
        <begin position="108"/>
        <end position="121"/>
    </location>
</feature>
<evidence type="ECO:0000313" key="2">
    <source>
        <dbReference type="EMBL" id="CAI9178333.1"/>
    </source>
</evidence>
<keyword evidence="3" id="KW-1185">Reference proteome</keyword>
<feature type="compositionally biased region" description="Basic and acidic residues" evidence="1">
    <location>
        <begin position="29"/>
        <end position="40"/>
    </location>
</feature>
<dbReference type="Proteomes" id="UP001176941">
    <property type="component" value="Chromosome 7"/>
</dbReference>
<protein>
    <submittedName>
        <fullName evidence="2">Uncharacterized protein</fullName>
    </submittedName>
</protein>
<evidence type="ECO:0000313" key="3">
    <source>
        <dbReference type="Proteomes" id="UP001176941"/>
    </source>
</evidence>
<gene>
    <name evidence="2" type="ORF">MRATA1EN1_LOCUS27295</name>
</gene>
<dbReference type="EMBL" id="OX459943">
    <property type="protein sequence ID" value="CAI9178333.1"/>
    <property type="molecule type" value="Genomic_DNA"/>
</dbReference>
<proteinExistence type="predicted"/>
<feature type="region of interest" description="Disordered" evidence="1">
    <location>
        <begin position="1"/>
        <end position="177"/>
    </location>
</feature>
<reference evidence="2" key="1">
    <citation type="submission" date="2023-04" db="EMBL/GenBank/DDBJ databases">
        <authorList>
            <consortium name="ELIXIR-Norway"/>
        </authorList>
    </citation>
    <scope>NUCLEOTIDE SEQUENCE [LARGE SCALE GENOMIC DNA]</scope>
</reference>
<sequence>MVGAGGLGPHSFRSSAKSKPKGGFSWTPGDREGLTRETEHRHRRTTAGRLRQGPSGEASTVSPFPPGPGAPGLLLGEEQAEEEERNVALAAPSEERYPSPLLKLCSTKGLTSETPQASTRAPQKEEPHPEVTATPPGGPPSWWGVSEKTRVCTTETPQSGVQTGLPKQPPAQLKRQPLTHLVGTSGGKEMTPEDCCSACQAADAHHFLKLWPEEECDACALDQRRTSNHRQGLVAAACSPSP</sequence>
<evidence type="ECO:0000256" key="1">
    <source>
        <dbReference type="SAM" id="MobiDB-lite"/>
    </source>
</evidence>
<feature type="compositionally biased region" description="Polar residues" evidence="1">
    <location>
        <begin position="151"/>
        <end position="162"/>
    </location>
</feature>
<organism evidence="2 3">
    <name type="scientific">Rangifer tarandus platyrhynchus</name>
    <name type="common">Svalbard reindeer</name>
    <dbReference type="NCBI Taxonomy" id="3082113"/>
    <lineage>
        <taxon>Eukaryota</taxon>
        <taxon>Metazoa</taxon>
        <taxon>Chordata</taxon>
        <taxon>Craniata</taxon>
        <taxon>Vertebrata</taxon>
        <taxon>Euteleostomi</taxon>
        <taxon>Mammalia</taxon>
        <taxon>Eutheria</taxon>
        <taxon>Laurasiatheria</taxon>
        <taxon>Artiodactyla</taxon>
        <taxon>Ruminantia</taxon>
        <taxon>Pecora</taxon>
        <taxon>Cervidae</taxon>
        <taxon>Odocoileinae</taxon>
        <taxon>Rangifer</taxon>
    </lineage>
</organism>
<accession>A0ABN8ZXQ5</accession>
<name>A0ABN8ZXQ5_RANTA</name>